<dbReference type="OrthoDB" id="9797527at2"/>
<evidence type="ECO:0000256" key="3">
    <source>
        <dbReference type="ARBA" id="ARBA00022723"/>
    </source>
</evidence>
<dbReference type="InterPro" id="IPR045066">
    <property type="entry name" value="Beta_CA_cladeB"/>
</dbReference>
<dbReference type="GO" id="GO:0004089">
    <property type="term" value="F:carbonate dehydratase activity"/>
    <property type="evidence" value="ECO:0007669"/>
    <property type="project" value="UniProtKB-UniRule"/>
</dbReference>
<gene>
    <name evidence="9" type="ORF">CRD36_11695</name>
</gene>
<dbReference type="PROSITE" id="PS00704">
    <property type="entry name" value="PROK_CO2_ANHYDRASE_1"/>
    <property type="match status" value="1"/>
</dbReference>
<dbReference type="PANTHER" id="PTHR11002:SF76">
    <property type="entry name" value="CARBONIC ANHYDRASE"/>
    <property type="match status" value="1"/>
</dbReference>
<name>A0A2G4YSP9_9PROT</name>
<evidence type="ECO:0000256" key="5">
    <source>
        <dbReference type="ARBA" id="ARBA00023239"/>
    </source>
</evidence>
<feature type="binding site" evidence="7">
    <location>
        <position position="105"/>
    </location>
    <ligand>
        <name>Zn(2+)</name>
        <dbReference type="ChEBI" id="CHEBI:29105"/>
    </ligand>
</feature>
<feature type="binding site" evidence="7">
    <location>
        <position position="43"/>
    </location>
    <ligand>
        <name>Zn(2+)</name>
        <dbReference type="ChEBI" id="CHEBI:29105"/>
    </ligand>
</feature>
<dbReference type="InterPro" id="IPR015892">
    <property type="entry name" value="Carbonic_anhydrase_CS"/>
</dbReference>
<proteinExistence type="inferred from homology"/>
<sequence>MSSYDKLVEGYRKFRAEYLSEENADWLSKAKDKQSPKVMVIACSDSRVNPVILTQAGLGDIFVVHNVANLVPPYKQSGNTHHSTSAAIEFAVKHLKVEHIIIKGHSGCGGINALMADHDHKTVLETDAPYSFIRPWMDIVEKASEFSAEEKSQMDEDALATLCERRATLISLENLKGFPWVREAIEAKALKLHAWHFDIASGRLVQYNSKTDAFEELV</sequence>
<dbReference type="Proteomes" id="UP000229730">
    <property type="component" value="Unassembled WGS sequence"/>
</dbReference>
<evidence type="ECO:0000256" key="4">
    <source>
        <dbReference type="ARBA" id="ARBA00022833"/>
    </source>
</evidence>
<dbReference type="EMBL" id="PDEM01000024">
    <property type="protein sequence ID" value="PHZ84466.1"/>
    <property type="molecule type" value="Genomic_DNA"/>
</dbReference>
<dbReference type="GO" id="GO:0008270">
    <property type="term" value="F:zinc ion binding"/>
    <property type="evidence" value="ECO:0007669"/>
    <property type="project" value="UniProtKB-UniRule"/>
</dbReference>
<dbReference type="FunCoup" id="A0A2G4YSP9">
    <property type="interactions" value="327"/>
</dbReference>
<reference evidence="9 10" key="1">
    <citation type="submission" date="2017-10" db="EMBL/GenBank/DDBJ databases">
        <title>Frigbacter circumglobatus gen. nov. sp. nov., isolated from sediment cultured in situ.</title>
        <authorList>
            <person name="Zhao Z."/>
        </authorList>
    </citation>
    <scope>NUCLEOTIDE SEQUENCE [LARGE SCALE GENOMIC DNA]</scope>
    <source>
        <strain evidence="9 10">ZYL</strain>
    </source>
</reference>
<comment type="catalytic activity">
    <reaction evidence="6 8">
        <text>hydrogencarbonate + H(+) = CO2 + H2O</text>
        <dbReference type="Rhea" id="RHEA:10748"/>
        <dbReference type="ChEBI" id="CHEBI:15377"/>
        <dbReference type="ChEBI" id="CHEBI:15378"/>
        <dbReference type="ChEBI" id="CHEBI:16526"/>
        <dbReference type="ChEBI" id="CHEBI:17544"/>
        <dbReference type="EC" id="4.2.1.1"/>
    </reaction>
</comment>
<dbReference type="Pfam" id="PF00484">
    <property type="entry name" value="Pro_CA"/>
    <property type="match status" value="1"/>
</dbReference>
<evidence type="ECO:0000256" key="8">
    <source>
        <dbReference type="RuleBase" id="RU003956"/>
    </source>
</evidence>
<dbReference type="InterPro" id="IPR001765">
    <property type="entry name" value="Carbonic_anhydrase"/>
</dbReference>
<keyword evidence="3 7" id="KW-0479">Metal-binding</keyword>
<dbReference type="InParanoid" id="A0A2G4YSP9"/>
<accession>A0A2G4YSP9</accession>
<evidence type="ECO:0000313" key="9">
    <source>
        <dbReference type="EMBL" id="PHZ84466.1"/>
    </source>
</evidence>
<dbReference type="RefSeq" id="WP_099473440.1">
    <property type="nucleotide sequence ID" value="NZ_CP041025.1"/>
</dbReference>
<evidence type="ECO:0000256" key="1">
    <source>
        <dbReference type="ARBA" id="ARBA00006217"/>
    </source>
</evidence>
<evidence type="ECO:0000313" key="10">
    <source>
        <dbReference type="Proteomes" id="UP000229730"/>
    </source>
</evidence>
<dbReference type="Gene3D" id="3.40.1050.10">
    <property type="entry name" value="Carbonic anhydrase"/>
    <property type="match status" value="1"/>
</dbReference>
<dbReference type="PANTHER" id="PTHR11002">
    <property type="entry name" value="CARBONIC ANHYDRASE"/>
    <property type="match status" value="1"/>
</dbReference>
<evidence type="ECO:0000256" key="2">
    <source>
        <dbReference type="ARBA" id="ARBA00012925"/>
    </source>
</evidence>
<comment type="cofactor">
    <cofactor evidence="7">
        <name>Zn(2+)</name>
        <dbReference type="ChEBI" id="CHEBI:29105"/>
    </cofactor>
    <text evidence="7">Binds 1 zinc ion per subunit.</text>
</comment>
<dbReference type="InterPro" id="IPR036874">
    <property type="entry name" value="Carbonic_anhydrase_sf"/>
</dbReference>
<dbReference type="SUPFAM" id="SSF53056">
    <property type="entry name" value="beta-carbonic anhydrase, cab"/>
    <property type="match status" value="1"/>
</dbReference>
<keyword evidence="5 8" id="KW-0456">Lyase</keyword>
<feature type="binding site" evidence="7">
    <location>
        <position position="45"/>
    </location>
    <ligand>
        <name>Zn(2+)</name>
        <dbReference type="ChEBI" id="CHEBI:29105"/>
    </ligand>
</feature>
<comment type="function">
    <text evidence="8">Reversible hydration of carbon dioxide.</text>
</comment>
<dbReference type="AlphaFoldDB" id="A0A2G4YSP9"/>
<dbReference type="GO" id="GO:0015976">
    <property type="term" value="P:carbon utilization"/>
    <property type="evidence" value="ECO:0007669"/>
    <property type="project" value="InterPro"/>
</dbReference>
<dbReference type="SMART" id="SM00947">
    <property type="entry name" value="Pro_CA"/>
    <property type="match status" value="1"/>
</dbReference>
<comment type="caution">
    <text evidence="9">The sequence shown here is derived from an EMBL/GenBank/DDBJ whole genome shotgun (WGS) entry which is preliminary data.</text>
</comment>
<comment type="similarity">
    <text evidence="1 8">Belongs to the beta-class carbonic anhydrase family.</text>
</comment>
<dbReference type="PROSITE" id="PS00705">
    <property type="entry name" value="PROK_CO2_ANHYDRASE_2"/>
    <property type="match status" value="1"/>
</dbReference>
<dbReference type="EC" id="4.2.1.1" evidence="2 8"/>
<keyword evidence="4 7" id="KW-0862">Zinc</keyword>
<protein>
    <recommendedName>
        <fullName evidence="2 8">Carbonic anhydrase</fullName>
        <ecNumber evidence="2 8">4.2.1.1</ecNumber>
    </recommendedName>
    <alternativeName>
        <fullName evidence="8">Carbonate dehydratase</fullName>
    </alternativeName>
</protein>
<keyword evidence="10" id="KW-1185">Reference proteome</keyword>
<evidence type="ECO:0000256" key="7">
    <source>
        <dbReference type="PIRSR" id="PIRSR601765-1"/>
    </source>
</evidence>
<feature type="binding site" evidence="7">
    <location>
        <position position="108"/>
    </location>
    <ligand>
        <name>Zn(2+)</name>
        <dbReference type="ChEBI" id="CHEBI:29105"/>
    </ligand>
</feature>
<evidence type="ECO:0000256" key="6">
    <source>
        <dbReference type="ARBA" id="ARBA00048348"/>
    </source>
</evidence>
<dbReference type="CDD" id="cd00884">
    <property type="entry name" value="beta_CA_cladeB"/>
    <property type="match status" value="1"/>
</dbReference>
<organism evidence="9 10">
    <name type="scientific">Paremcibacter congregatus</name>
    <dbReference type="NCBI Taxonomy" id="2043170"/>
    <lineage>
        <taxon>Bacteria</taxon>
        <taxon>Pseudomonadati</taxon>
        <taxon>Pseudomonadota</taxon>
        <taxon>Alphaproteobacteria</taxon>
        <taxon>Emcibacterales</taxon>
        <taxon>Emcibacteraceae</taxon>
        <taxon>Paremcibacter</taxon>
    </lineage>
</organism>